<dbReference type="Gene3D" id="3.40.50.1110">
    <property type="entry name" value="SGNH hydrolase"/>
    <property type="match status" value="1"/>
</dbReference>
<dbReference type="AlphaFoldDB" id="R4Z0M4"/>
<reference evidence="3 4" key="1">
    <citation type="journal article" date="2013" name="ISME J.">
        <title>Metabolic model for the filamentous 'Candidatus Microthrix parvicella' based on genomic and metagenomic analyses.</title>
        <authorList>
            <person name="Jon McIlroy S."/>
            <person name="Kristiansen R."/>
            <person name="Albertsen M."/>
            <person name="Michael Karst S."/>
            <person name="Rossetti S."/>
            <person name="Lund Nielsen J."/>
            <person name="Tandoi V."/>
            <person name="James Seviour R."/>
            <person name="Nielsen P.H."/>
        </authorList>
    </citation>
    <scope>NUCLEOTIDE SEQUENCE [LARGE SCALE GENOMIC DNA]</scope>
    <source>
        <strain evidence="3 4">RN1</strain>
    </source>
</reference>
<dbReference type="Pfam" id="PF13472">
    <property type="entry name" value="Lipase_GDSL_2"/>
    <property type="match status" value="1"/>
</dbReference>
<protein>
    <submittedName>
        <fullName evidence="3">Putative esterase</fullName>
    </submittedName>
</protein>
<accession>R4Z0M4</accession>
<feature type="region of interest" description="Disordered" evidence="1">
    <location>
        <begin position="1"/>
        <end position="21"/>
    </location>
</feature>
<evidence type="ECO:0000313" key="4">
    <source>
        <dbReference type="Proteomes" id="UP000018291"/>
    </source>
</evidence>
<dbReference type="eggNOG" id="COG2755">
    <property type="taxonomic scope" value="Bacteria"/>
</dbReference>
<evidence type="ECO:0000259" key="2">
    <source>
        <dbReference type="Pfam" id="PF13472"/>
    </source>
</evidence>
<dbReference type="SUPFAM" id="SSF52266">
    <property type="entry name" value="SGNH hydrolase"/>
    <property type="match status" value="1"/>
</dbReference>
<evidence type="ECO:0000313" key="3">
    <source>
        <dbReference type="EMBL" id="CCM62791.1"/>
    </source>
</evidence>
<dbReference type="STRING" id="1229780.BN381_130349"/>
<organism evidence="3 4">
    <name type="scientific">Candidatus Neomicrothrix parvicella RN1</name>
    <dbReference type="NCBI Taxonomy" id="1229780"/>
    <lineage>
        <taxon>Bacteria</taxon>
        <taxon>Bacillati</taxon>
        <taxon>Actinomycetota</taxon>
        <taxon>Acidimicrobiia</taxon>
        <taxon>Acidimicrobiales</taxon>
        <taxon>Microthrixaceae</taxon>
        <taxon>Candidatus Neomicrothrix</taxon>
    </lineage>
</organism>
<feature type="domain" description="SGNH hydrolase-type esterase" evidence="2">
    <location>
        <begin position="92"/>
        <end position="263"/>
    </location>
</feature>
<dbReference type="EMBL" id="CANL01000005">
    <property type="protein sequence ID" value="CCM62791.1"/>
    <property type="molecule type" value="Genomic_DNA"/>
</dbReference>
<feature type="compositionally biased region" description="Polar residues" evidence="1">
    <location>
        <begin position="284"/>
        <end position="303"/>
    </location>
</feature>
<dbReference type="RefSeq" id="WP_012224488.1">
    <property type="nucleotide sequence ID" value="NZ_HG422565.1"/>
</dbReference>
<keyword evidence="4" id="KW-1185">Reference proteome</keyword>
<feature type="region of interest" description="Disordered" evidence="1">
    <location>
        <begin position="283"/>
        <end position="313"/>
    </location>
</feature>
<dbReference type="HOGENOM" id="CLU_887639_0_0_11"/>
<dbReference type="Proteomes" id="UP000018291">
    <property type="component" value="Unassembled WGS sequence"/>
</dbReference>
<proteinExistence type="predicted"/>
<dbReference type="InterPro" id="IPR036514">
    <property type="entry name" value="SGNH_hydro_sf"/>
</dbReference>
<dbReference type="InterPro" id="IPR013830">
    <property type="entry name" value="SGNH_hydro"/>
</dbReference>
<name>R4Z0M4_9ACTN</name>
<sequence>MAVFLFPQPSGPLSGTDSEHDRPGLTVPWWATLFGAAATATSAVIAGGIAELYWAGHRRLPELPNLDASGTIEPNSASGSPRSADGALKVVALGDSTLTGPGLVDPEQIWLQVALRRIPHDRPVRLVSLAAGGARVADAAARVDEAVSLEPDMAVVAVGSNDVIRGVAPQQLAARLAVVVVRLLETVPVVAVANVGDLGNVARFPPPLNEWLRRRSQWSSRAVEAMVADRDRVALLDVTPSNGAFRDRDMFAADLFHPTSAGHLRWAEAAQPGLQAAFDRMTRTEPSLATRPPTTAESATGAPSATPRRTCPS</sequence>
<comment type="caution">
    <text evidence="3">The sequence shown here is derived from an EMBL/GenBank/DDBJ whole genome shotgun (WGS) entry which is preliminary data.</text>
</comment>
<gene>
    <name evidence="3" type="ORF">BN381_130349</name>
</gene>
<evidence type="ECO:0000256" key="1">
    <source>
        <dbReference type="SAM" id="MobiDB-lite"/>
    </source>
</evidence>